<sequence length="139" mass="16302">LYADDMIALAEEGHKIQDFLRTIEKWCRDWWMALGIQKCGVMLWSIDEHRKTQHANTRYRITEGEIPKVDEYKYLGIVADDTLPFSRTPVQGRRVNEETYVNFLVKKGLATLHHIRPSLINHNCPIPIKVMLIRTFLIP</sequence>
<gene>
    <name evidence="1" type="ORF">BDN71DRAFT_1342635</name>
</gene>
<keyword evidence="2" id="KW-1185">Reference proteome</keyword>
<feature type="non-terminal residue" evidence="1">
    <location>
        <position position="1"/>
    </location>
</feature>
<organism evidence="1 2">
    <name type="scientific">Pleurotus eryngii</name>
    <name type="common">Boletus of the steppes</name>
    <dbReference type="NCBI Taxonomy" id="5323"/>
    <lineage>
        <taxon>Eukaryota</taxon>
        <taxon>Fungi</taxon>
        <taxon>Dikarya</taxon>
        <taxon>Basidiomycota</taxon>
        <taxon>Agaricomycotina</taxon>
        <taxon>Agaricomycetes</taxon>
        <taxon>Agaricomycetidae</taxon>
        <taxon>Agaricales</taxon>
        <taxon>Pleurotineae</taxon>
        <taxon>Pleurotaceae</taxon>
        <taxon>Pleurotus</taxon>
    </lineage>
</organism>
<accession>A0A9P5ZFY4</accession>
<evidence type="ECO:0008006" key="3">
    <source>
        <dbReference type="Google" id="ProtNLM"/>
    </source>
</evidence>
<name>A0A9P5ZFY4_PLEER</name>
<reference evidence="1" key="1">
    <citation type="submission" date="2020-11" db="EMBL/GenBank/DDBJ databases">
        <authorList>
            <consortium name="DOE Joint Genome Institute"/>
            <person name="Ahrendt S."/>
            <person name="Riley R."/>
            <person name="Andreopoulos W."/>
            <person name="Labutti K."/>
            <person name="Pangilinan J."/>
            <person name="Ruiz-Duenas F.J."/>
            <person name="Barrasa J.M."/>
            <person name="Sanchez-Garcia M."/>
            <person name="Camarero S."/>
            <person name="Miyauchi S."/>
            <person name="Serrano A."/>
            <person name="Linde D."/>
            <person name="Babiker R."/>
            <person name="Drula E."/>
            <person name="Ayuso-Fernandez I."/>
            <person name="Pacheco R."/>
            <person name="Padilla G."/>
            <person name="Ferreira P."/>
            <person name="Barriuso J."/>
            <person name="Kellner H."/>
            <person name="Castanera R."/>
            <person name="Alfaro M."/>
            <person name="Ramirez L."/>
            <person name="Pisabarro A.G."/>
            <person name="Kuo A."/>
            <person name="Tritt A."/>
            <person name="Lipzen A."/>
            <person name="He G."/>
            <person name="Yan M."/>
            <person name="Ng V."/>
            <person name="Cullen D."/>
            <person name="Martin F."/>
            <person name="Rosso M.-N."/>
            <person name="Henrissat B."/>
            <person name="Hibbett D."/>
            <person name="Martinez A.T."/>
            <person name="Grigoriev I.V."/>
        </authorList>
    </citation>
    <scope>NUCLEOTIDE SEQUENCE</scope>
    <source>
        <strain evidence="1">ATCC 90797</strain>
    </source>
</reference>
<evidence type="ECO:0000313" key="1">
    <source>
        <dbReference type="EMBL" id="KAF9486746.1"/>
    </source>
</evidence>
<dbReference type="Proteomes" id="UP000807025">
    <property type="component" value="Unassembled WGS sequence"/>
</dbReference>
<evidence type="ECO:0000313" key="2">
    <source>
        <dbReference type="Proteomes" id="UP000807025"/>
    </source>
</evidence>
<proteinExistence type="predicted"/>
<protein>
    <recommendedName>
        <fullName evidence="3">Reverse transcriptase domain-containing protein</fullName>
    </recommendedName>
</protein>
<dbReference type="OrthoDB" id="3269595at2759"/>
<feature type="non-terminal residue" evidence="1">
    <location>
        <position position="139"/>
    </location>
</feature>
<dbReference type="AlphaFoldDB" id="A0A9P5ZFY4"/>
<comment type="caution">
    <text evidence="1">The sequence shown here is derived from an EMBL/GenBank/DDBJ whole genome shotgun (WGS) entry which is preliminary data.</text>
</comment>
<dbReference type="EMBL" id="MU154955">
    <property type="protein sequence ID" value="KAF9486746.1"/>
    <property type="molecule type" value="Genomic_DNA"/>
</dbReference>